<dbReference type="AlphaFoldDB" id="A0A7Y0L934"/>
<accession>A0A7Y0L934</accession>
<evidence type="ECO:0000313" key="1">
    <source>
        <dbReference type="EMBL" id="NMP30234.1"/>
    </source>
</evidence>
<sequence length="133" mass="15120">MKEQAHGIFQVTLDNHIIECVLKGSFNEVGCLAYTTRVKEEVTALNGQPFAMLIDDLDLEGGTPEAYEVLNQYNHWLSNHPLAAKALIINSIIQKEIMLQQAPSLKSQNIEFFTDKEDAKKWLNKQLLNYNNT</sequence>
<proteinExistence type="predicted"/>
<dbReference type="RefSeq" id="WP_169073565.1">
    <property type="nucleotide sequence ID" value="NZ_JABBXH010000001.1"/>
</dbReference>
<reference evidence="1 2" key="1">
    <citation type="submission" date="2020-04" db="EMBL/GenBank/DDBJ databases">
        <title>Thalassotalea sp. M1531, isolated from the surface of marine red alga.</title>
        <authorList>
            <person name="Pang L."/>
            <person name="Lu D.-C."/>
        </authorList>
    </citation>
    <scope>NUCLEOTIDE SEQUENCE [LARGE SCALE GENOMIC DNA]</scope>
    <source>
        <strain evidence="1 2">M1531</strain>
    </source>
</reference>
<dbReference type="EMBL" id="JABBXH010000001">
    <property type="protein sequence ID" value="NMP30234.1"/>
    <property type="molecule type" value="Genomic_DNA"/>
</dbReference>
<organism evidence="1 2">
    <name type="scientific">Thalassotalea algicola</name>
    <dbReference type="NCBI Taxonomy" id="2716224"/>
    <lineage>
        <taxon>Bacteria</taxon>
        <taxon>Pseudomonadati</taxon>
        <taxon>Pseudomonadota</taxon>
        <taxon>Gammaproteobacteria</taxon>
        <taxon>Alteromonadales</taxon>
        <taxon>Colwelliaceae</taxon>
        <taxon>Thalassotalea</taxon>
    </lineage>
</organism>
<name>A0A7Y0L934_9GAMM</name>
<evidence type="ECO:0000313" key="2">
    <source>
        <dbReference type="Proteomes" id="UP000568664"/>
    </source>
</evidence>
<dbReference type="Proteomes" id="UP000568664">
    <property type="component" value="Unassembled WGS sequence"/>
</dbReference>
<gene>
    <name evidence="1" type="ORF">HII17_01560</name>
</gene>
<evidence type="ECO:0008006" key="3">
    <source>
        <dbReference type="Google" id="ProtNLM"/>
    </source>
</evidence>
<keyword evidence="2" id="KW-1185">Reference proteome</keyword>
<protein>
    <recommendedName>
        <fullName evidence="3">STAS/SEC14 domain-containing protein</fullName>
    </recommendedName>
</protein>
<comment type="caution">
    <text evidence="1">The sequence shown here is derived from an EMBL/GenBank/DDBJ whole genome shotgun (WGS) entry which is preliminary data.</text>
</comment>